<sequence length="147" mass="16389">MKPLLEQPGLQRLLDQAALYGALLETARSALPDELAEQVIGVSLDGETLIVQVEQAVWATRLRYAAPQLLDTFARTFPHLKLTQCKVKISPLPRPQPVEKRTASLPPASAIEEMETLSRLIEDEALAKRLQRLADSARKARERKEQG</sequence>
<dbReference type="Pfam" id="PF05258">
    <property type="entry name" value="DciA"/>
    <property type="match status" value="1"/>
</dbReference>
<gene>
    <name evidence="1" type="ORF">SAMN05443662_0448</name>
</gene>
<accession>A0A1N6DWA8</accession>
<dbReference type="OrthoDB" id="5660016at2"/>
<keyword evidence="2" id="KW-1185">Reference proteome</keyword>
<dbReference type="EMBL" id="FSRE01000001">
    <property type="protein sequence ID" value="SIN74997.1"/>
    <property type="molecule type" value="Genomic_DNA"/>
</dbReference>
<dbReference type="InterPro" id="IPR007922">
    <property type="entry name" value="DciA-like"/>
</dbReference>
<dbReference type="RefSeq" id="WP_074200754.1">
    <property type="nucleotide sequence ID" value="NZ_FSRE01000001.1"/>
</dbReference>
<name>A0A1N6DWA8_9GAMM</name>
<dbReference type="STRING" id="364032.SAMN05443662_0448"/>
<evidence type="ECO:0008006" key="3">
    <source>
        <dbReference type="Google" id="ProtNLM"/>
    </source>
</evidence>
<proteinExistence type="predicted"/>
<dbReference type="AlphaFoldDB" id="A0A1N6DWA8"/>
<evidence type="ECO:0000313" key="2">
    <source>
        <dbReference type="Proteomes" id="UP000198461"/>
    </source>
</evidence>
<dbReference type="Proteomes" id="UP000198461">
    <property type="component" value="Unassembled WGS sequence"/>
</dbReference>
<protein>
    <recommendedName>
        <fullName evidence="3">DUF721 domain-containing protein</fullName>
    </recommendedName>
</protein>
<organism evidence="1 2">
    <name type="scientific">Sulfurivirga caldicuralii</name>
    <dbReference type="NCBI Taxonomy" id="364032"/>
    <lineage>
        <taxon>Bacteria</taxon>
        <taxon>Pseudomonadati</taxon>
        <taxon>Pseudomonadota</taxon>
        <taxon>Gammaproteobacteria</taxon>
        <taxon>Thiotrichales</taxon>
        <taxon>Piscirickettsiaceae</taxon>
        <taxon>Sulfurivirga</taxon>
    </lineage>
</organism>
<evidence type="ECO:0000313" key="1">
    <source>
        <dbReference type="EMBL" id="SIN74997.1"/>
    </source>
</evidence>
<reference evidence="1 2" key="1">
    <citation type="submission" date="2016-11" db="EMBL/GenBank/DDBJ databases">
        <authorList>
            <person name="Jaros S."/>
            <person name="Januszkiewicz K."/>
            <person name="Wedrychowicz H."/>
        </authorList>
    </citation>
    <scope>NUCLEOTIDE SEQUENCE [LARGE SCALE GENOMIC DNA]</scope>
    <source>
        <strain evidence="1 2">DSM 17737</strain>
    </source>
</reference>